<dbReference type="GO" id="GO:0005102">
    <property type="term" value="F:signaling receptor binding"/>
    <property type="evidence" value="ECO:0007669"/>
    <property type="project" value="InterPro"/>
</dbReference>
<dbReference type="InterPro" id="IPR009254">
    <property type="entry name" value="Laminin_aI"/>
</dbReference>
<sequence>AANEDAIELNKTLRTQDETLEKSLPELQSEADRMITALRSRDLTVQERTAQDELKLGEGLSNKVKKLFGEPSEKNEDLKNEVRDKLASYHTEVDDARDLLREATSKIREADNLSAVN</sequence>
<evidence type="ECO:0000256" key="1">
    <source>
        <dbReference type="SAM" id="Coils"/>
    </source>
</evidence>
<organism evidence="3 4">
    <name type="scientific">Mesitornis unicolor</name>
    <name type="common">brown roatelo</name>
    <dbReference type="NCBI Taxonomy" id="54374"/>
    <lineage>
        <taxon>Eukaryota</taxon>
        <taxon>Metazoa</taxon>
        <taxon>Chordata</taxon>
        <taxon>Craniata</taxon>
        <taxon>Vertebrata</taxon>
        <taxon>Euteleostomi</taxon>
        <taxon>Archelosauria</taxon>
        <taxon>Archosauria</taxon>
        <taxon>Dinosauria</taxon>
        <taxon>Saurischia</taxon>
        <taxon>Theropoda</taxon>
        <taxon>Coelurosauria</taxon>
        <taxon>Aves</taxon>
        <taxon>Neognathae</taxon>
        <taxon>Neoaves</taxon>
        <taxon>Columbimorphae</taxon>
        <taxon>Mesitornithiformes</taxon>
        <taxon>Mesitornithidae</taxon>
        <taxon>Mesitornis</taxon>
    </lineage>
</organism>
<dbReference type="GO" id="GO:0045995">
    <property type="term" value="P:regulation of embryonic development"/>
    <property type="evidence" value="ECO:0007669"/>
    <property type="project" value="InterPro"/>
</dbReference>
<dbReference type="AlphaFoldDB" id="A0A091RC68"/>
<accession>A0A091RC68</accession>
<evidence type="ECO:0000313" key="4">
    <source>
        <dbReference type="Proteomes" id="UP000053369"/>
    </source>
</evidence>
<dbReference type="Pfam" id="PF06008">
    <property type="entry name" value="Laminin_I"/>
    <property type="match status" value="1"/>
</dbReference>
<dbReference type="GO" id="GO:0030155">
    <property type="term" value="P:regulation of cell adhesion"/>
    <property type="evidence" value="ECO:0007669"/>
    <property type="project" value="InterPro"/>
</dbReference>
<dbReference type="Proteomes" id="UP000053369">
    <property type="component" value="Unassembled WGS sequence"/>
</dbReference>
<evidence type="ECO:0000313" key="3">
    <source>
        <dbReference type="EMBL" id="KFQ37423.1"/>
    </source>
</evidence>
<evidence type="ECO:0000259" key="2">
    <source>
        <dbReference type="Pfam" id="PF06008"/>
    </source>
</evidence>
<gene>
    <name evidence="3" type="ORF">N332_12846</name>
</gene>
<dbReference type="EMBL" id="KK813821">
    <property type="protein sequence ID" value="KFQ37423.1"/>
    <property type="molecule type" value="Genomic_DNA"/>
</dbReference>
<feature type="coiled-coil region" evidence="1">
    <location>
        <begin position="86"/>
        <end position="113"/>
    </location>
</feature>
<feature type="domain" description="Laminin alpha" evidence="2">
    <location>
        <begin position="3"/>
        <end position="117"/>
    </location>
</feature>
<keyword evidence="1" id="KW-0175">Coiled coil</keyword>
<feature type="non-terminal residue" evidence="3">
    <location>
        <position position="1"/>
    </location>
</feature>
<proteinExistence type="predicted"/>
<reference evidence="3 4" key="1">
    <citation type="submission" date="2014-04" db="EMBL/GenBank/DDBJ databases">
        <title>Genome evolution of avian class.</title>
        <authorList>
            <person name="Zhang G."/>
            <person name="Li C."/>
        </authorList>
    </citation>
    <scope>NUCLEOTIDE SEQUENCE [LARGE SCALE GENOMIC DNA]</scope>
    <source>
        <strain evidence="3">BGI_N332</strain>
    </source>
</reference>
<feature type="non-terminal residue" evidence="3">
    <location>
        <position position="117"/>
    </location>
</feature>
<keyword evidence="4" id="KW-1185">Reference proteome</keyword>
<name>A0A091RC68_9AVES</name>
<protein>
    <submittedName>
        <fullName evidence="3">Laminin subunit alpha-2</fullName>
    </submittedName>
</protein>
<dbReference type="GO" id="GO:0030334">
    <property type="term" value="P:regulation of cell migration"/>
    <property type="evidence" value="ECO:0007669"/>
    <property type="project" value="InterPro"/>
</dbReference>